<feature type="compositionally biased region" description="Polar residues" evidence="1">
    <location>
        <begin position="257"/>
        <end position="271"/>
    </location>
</feature>
<gene>
    <name evidence="2" type="ORF">CCACVL1_08426</name>
</gene>
<dbReference type="OrthoDB" id="1752401at2759"/>
<comment type="caution">
    <text evidence="2">The sequence shown here is derived from an EMBL/GenBank/DDBJ whole genome shotgun (WGS) entry which is preliminary data.</text>
</comment>
<proteinExistence type="predicted"/>
<keyword evidence="3" id="KW-1185">Reference proteome</keyword>
<name>A0A1R3J0P4_COCAP</name>
<feature type="compositionally biased region" description="Acidic residues" evidence="1">
    <location>
        <begin position="331"/>
        <end position="343"/>
    </location>
</feature>
<evidence type="ECO:0000313" key="3">
    <source>
        <dbReference type="Proteomes" id="UP000188268"/>
    </source>
</evidence>
<evidence type="ECO:0000256" key="1">
    <source>
        <dbReference type="SAM" id="MobiDB-lite"/>
    </source>
</evidence>
<dbReference type="AlphaFoldDB" id="A0A1R3J0P4"/>
<sequence>MGVVGVLILPHAYPTPEPYFECVDDPDERVSASITCILKSYFHGHWPRWTAISKVGIEDYWKAFKVWLYCASRAFSSMLNKARDKAKQEANTTNIAETRDFWPEWMDEEIWKWLIDNVWIHEKWKKISEVGSANRLIEKDGSITKHTSGSIPMLVHWKRLERNHKRVFTRSEVFDETHKRKNGDFVDNKSKSVSEKYSVTFSHKYTDSTMQPAFDAAMWRDAAGGVGHGHLYGFGRKDPRDILEASHSRGNFYPSPSAENRQSSQPGTQSQVEDIVKKVLDGLLDQRVQDVLRGMGYQIAPLPMAGNNLSTNHEGGDKAMDDDGANKTLNDDDDSLGGTENDA</sequence>
<accession>A0A1R3J0P4</accession>
<dbReference type="Proteomes" id="UP000188268">
    <property type="component" value="Unassembled WGS sequence"/>
</dbReference>
<feature type="region of interest" description="Disordered" evidence="1">
    <location>
        <begin position="301"/>
        <end position="343"/>
    </location>
</feature>
<dbReference type="EMBL" id="AWWV01009006">
    <property type="protein sequence ID" value="OMO88391.1"/>
    <property type="molecule type" value="Genomic_DNA"/>
</dbReference>
<feature type="region of interest" description="Disordered" evidence="1">
    <location>
        <begin position="246"/>
        <end position="271"/>
    </location>
</feature>
<protein>
    <submittedName>
        <fullName evidence="2">Transposase, Ptta/En/Spm, plant</fullName>
    </submittedName>
</protein>
<dbReference type="InterPro" id="IPR004252">
    <property type="entry name" value="Probable_transposase_24"/>
</dbReference>
<feature type="compositionally biased region" description="Basic and acidic residues" evidence="1">
    <location>
        <begin position="314"/>
        <end position="325"/>
    </location>
</feature>
<dbReference type="Pfam" id="PF03004">
    <property type="entry name" value="Transposase_24"/>
    <property type="match status" value="1"/>
</dbReference>
<reference evidence="2 3" key="1">
    <citation type="submission" date="2013-09" db="EMBL/GenBank/DDBJ databases">
        <title>Corchorus capsularis genome sequencing.</title>
        <authorList>
            <person name="Alam M."/>
            <person name="Haque M.S."/>
            <person name="Islam M.S."/>
            <person name="Emdad E.M."/>
            <person name="Islam M.M."/>
            <person name="Ahmed B."/>
            <person name="Halim A."/>
            <person name="Hossen Q.M.M."/>
            <person name="Hossain M.Z."/>
            <person name="Ahmed R."/>
            <person name="Khan M.M."/>
            <person name="Islam R."/>
            <person name="Rashid M.M."/>
            <person name="Khan S.A."/>
            <person name="Rahman M.S."/>
            <person name="Alam M."/>
        </authorList>
    </citation>
    <scope>NUCLEOTIDE SEQUENCE [LARGE SCALE GENOMIC DNA]</scope>
    <source>
        <strain evidence="3">cv. CVL-1</strain>
        <tissue evidence="2">Whole seedling</tissue>
    </source>
</reference>
<evidence type="ECO:0000313" key="2">
    <source>
        <dbReference type="EMBL" id="OMO88391.1"/>
    </source>
</evidence>
<dbReference type="OMA" id="PAWINND"/>
<dbReference type="Gramene" id="OMO88391">
    <property type="protein sequence ID" value="OMO88391"/>
    <property type="gene ID" value="CCACVL1_08426"/>
</dbReference>
<organism evidence="2 3">
    <name type="scientific">Corchorus capsularis</name>
    <name type="common">Jute</name>
    <dbReference type="NCBI Taxonomy" id="210143"/>
    <lineage>
        <taxon>Eukaryota</taxon>
        <taxon>Viridiplantae</taxon>
        <taxon>Streptophyta</taxon>
        <taxon>Embryophyta</taxon>
        <taxon>Tracheophyta</taxon>
        <taxon>Spermatophyta</taxon>
        <taxon>Magnoliopsida</taxon>
        <taxon>eudicotyledons</taxon>
        <taxon>Gunneridae</taxon>
        <taxon>Pentapetalae</taxon>
        <taxon>rosids</taxon>
        <taxon>malvids</taxon>
        <taxon>Malvales</taxon>
        <taxon>Malvaceae</taxon>
        <taxon>Grewioideae</taxon>
        <taxon>Apeibeae</taxon>
        <taxon>Corchorus</taxon>
    </lineage>
</organism>